<keyword evidence="9" id="KW-1185">Reference proteome</keyword>
<feature type="transmembrane region" description="Helical" evidence="6">
    <location>
        <begin position="143"/>
        <end position="163"/>
    </location>
</feature>
<keyword evidence="5 6" id="KW-0472">Membrane</keyword>
<feature type="transmembrane region" description="Helical" evidence="6">
    <location>
        <begin position="175"/>
        <end position="203"/>
    </location>
</feature>
<evidence type="ECO:0000256" key="1">
    <source>
        <dbReference type="ARBA" id="ARBA00004141"/>
    </source>
</evidence>
<protein>
    <submittedName>
        <fullName evidence="8">Cytochrome c-type biogenesis protein CcsB</fullName>
    </submittedName>
</protein>
<evidence type="ECO:0000256" key="5">
    <source>
        <dbReference type="ARBA" id="ARBA00023136"/>
    </source>
</evidence>
<organism evidence="8 9">
    <name type="scientific">Prescottella agglutinans</name>
    <dbReference type="NCBI Taxonomy" id="1644129"/>
    <lineage>
        <taxon>Bacteria</taxon>
        <taxon>Bacillati</taxon>
        <taxon>Actinomycetota</taxon>
        <taxon>Actinomycetes</taxon>
        <taxon>Mycobacteriales</taxon>
        <taxon>Nocardiaceae</taxon>
        <taxon>Prescottella</taxon>
    </lineage>
</organism>
<evidence type="ECO:0000313" key="8">
    <source>
        <dbReference type="EMBL" id="MDH6278975.1"/>
    </source>
</evidence>
<dbReference type="EMBL" id="JARXVC010000001">
    <property type="protein sequence ID" value="MDH6278975.1"/>
    <property type="molecule type" value="Genomic_DNA"/>
</dbReference>
<keyword evidence="4 6" id="KW-1133">Transmembrane helix</keyword>
<reference evidence="8 9" key="1">
    <citation type="submission" date="2023-04" db="EMBL/GenBank/DDBJ databases">
        <title>Forest soil microbial communities from Buena Vista Peninsula, Colon Province, Panama.</title>
        <authorList>
            <person name="Bouskill N."/>
        </authorList>
    </citation>
    <scope>NUCLEOTIDE SEQUENCE [LARGE SCALE GENOMIC DNA]</scope>
    <source>
        <strain evidence="8 9">CFH S0262</strain>
    </source>
</reference>
<accession>A0ABT6M4Z8</accession>
<dbReference type="InterPro" id="IPR045062">
    <property type="entry name" value="Cyt_c_biogenesis_CcsA/CcmC"/>
</dbReference>
<comment type="subcellular location">
    <subcellularLocation>
        <location evidence="1">Membrane</location>
        <topology evidence="1">Multi-pass membrane protein</topology>
    </subcellularLocation>
</comment>
<dbReference type="Proteomes" id="UP001160334">
    <property type="component" value="Unassembled WGS sequence"/>
</dbReference>
<feature type="transmembrane region" description="Helical" evidence="6">
    <location>
        <begin position="120"/>
        <end position="136"/>
    </location>
</feature>
<gene>
    <name evidence="8" type="ORF">M2280_000180</name>
</gene>
<dbReference type="RefSeq" id="WP_280758385.1">
    <property type="nucleotide sequence ID" value="NZ_JARXVC010000001.1"/>
</dbReference>
<dbReference type="Pfam" id="PF01578">
    <property type="entry name" value="Cytochrom_C_asm"/>
    <property type="match status" value="1"/>
</dbReference>
<keyword evidence="2 6" id="KW-0812">Transmembrane</keyword>
<dbReference type="PANTHER" id="PTHR30071:SF1">
    <property type="entry name" value="CYTOCHROME B_B6 PROTEIN-RELATED"/>
    <property type="match status" value="1"/>
</dbReference>
<evidence type="ECO:0000256" key="6">
    <source>
        <dbReference type="SAM" id="Phobius"/>
    </source>
</evidence>
<dbReference type="InterPro" id="IPR002541">
    <property type="entry name" value="Cyt_c_assembly"/>
</dbReference>
<keyword evidence="3" id="KW-0201">Cytochrome c-type biogenesis</keyword>
<dbReference type="NCBIfam" id="TIGR03144">
    <property type="entry name" value="cytochr_II_ccsB"/>
    <property type="match status" value="1"/>
</dbReference>
<comment type="caution">
    <text evidence="8">The sequence shown here is derived from an EMBL/GenBank/DDBJ whole genome shotgun (WGS) entry which is preliminary data.</text>
</comment>
<proteinExistence type="predicted"/>
<evidence type="ECO:0000256" key="3">
    <source>
        <dbReference type="ARBA" id="ARBA00022748"/>
    </source>
</evidence>
<evidence type="ECO:0000256" key="4">
    <source>
        <dbReference type="ARBA" id="ARBA00022989"/>
    </source>
</evidence>
<feature type="transmembrane region" description="Helical" evidence="6">
    <location>
        <begin position="233"/>
        <end position="256"/>
    </location>
</feature>
<dbReference type="InterPro" id="IPR017562">
    <property type="entry name" value="Cyt_c_biogenesis_CcsA"/>
</dbReference>
<dbReference type="PANTHER" id="PTHR30071">
    <property type="entry name" value="HEME EXPORTER PROTEIN C"/>
    <property type="match status" value="1"/>
</dbReference>
<name>A0ABT6M4Z8_9NOCA</name>
<sequence length="329" mass="35510">MTTINETLARYSDWSFESAFAIYVLATVLLIARYASMRARVVQEREEERALVGAGVGGSPVAPTGPVPGRVTAPVGKTMSEKFAGMGYALLVVGVALHIASIVLRGFATGRFPLGNMYEFVTMACAAAVIAGIVALRKNTDLFVFLLVPVLILMFLAATVLYADAAPVVPALRSFWLPIHVTIISVGSGIFMVSGVASMLFLYRIRFPKGEEGNGPFGKLAQRLPDAQTLDRLAYKTTIVAFPLFGAGIILGAIWAEAAWGRFWGWDPKETVSFIAWVVYAAYLHARATSGWRDTKAAWINVAGFVAMLFNLFIINMVVSGLHSYAGLS</sequence>
<feature type="transmembrane region" description="Helical" evidence="6">
    <location>
        <begin position="87"/>
        <end position="108"/>
    </location>
</feature>
<feature type="transmembrane region" description="Helical" evidence="6">
    <location>
        <begin position="298"/>
        <end position="319"/>
    </location>
</feature>
<feature type="domain" description="Cytochrome c assembly protein" evidence="7">
    <location>
        <begin position="115"/>
        <end position="323"/>
    </location>
</feature>
<evidence type="ECO:0000313" key="9">
    <source>
        <dbReference type="Proteomes" id="UP001160334"/>
    </source>
</evidence>
<evidence type="ECO:0000256" key="2">
    <source>
        <dbReference type="ARBA" id="ARBA00022692"/>
    </source>
</evidence>
<feature type="transmembrane region" description="Helical" evidence="6">
    <location>
        <begin position="268"/>
        <end position="286"/>
    </location>
</feature>
<feature type="transmembrane region" description="Helical" evidence="6">
    <location>
        <begin position="20"/>
        <end position="36"/>
    </location>
</feature>
<evidence type="ECO:0000259" key="7">
    <source>
        <dbReference type="Pfam" id="PF01578"/>
    </source>
</evidence>